<evidence type="ECO:0000256" key="4">
    <source>
        <dbReference type="ARBA" id="ARBA00022598"/>
    </source>
</evidence>
<evidence type="ECO:0000256" key="12">
    <source>
        <dbReference type="SAM" id="MobiDB-lite"/>
    </source>
</evidence>
<dbReference type="InterPro" id="IPR009008">
    <property type="entry name" value="Val/Leu/Ile-tRNA-synth_edit"/>
</dbReference>
<comment type="similarity">
    <text evidence="2 11">Belongs to the class-I aminoacyl-tRNA synthetase family.</text>
</comment>
<evidence type="ECO:0000256" key="5">
    <source>
        <dbReference type="ARBA" id="ARBA00022741"/>
    </source>
</evidence>
<dbReference type="GO" id="GO:0005524">
    <property type="term" value="F:ATP binding"/>
    <property type="evidence" value="ECO:0007669"/>
    <property type="project" value="UniProtKB-KW"/>
</dbReference>
<dbReference type="Pfam" id="PF00133">
    <property type="entry name" value="tRNA-synt_1"/>
    <property type="match status" value="1"/>
</dbReference>
<dbReference type="GO" id="GO:0004832">
    <property type="term" value="F:valine-tRNA ligase activity"/>
    <property type="evidence" value="ECO:0007669"/>
    <property type="project" value="UniProtKB-EC"/>
</dbReference>
<dbReference type="Pfam" id="PF11754">
    <property type="entry name" value="Velvet"/>
    <property type="match status" value="1"/>
</dbReference>
<dbReference type="Gene3D" id="1.10.730.10">
    <property type="entry name" value="Isoleucyl-tRNA Synthetase, Domain 1"/>
    <property type="match status" value="1"/>
</dbReference>
<feature type="compositionally biased region" description="Acidic residues" evidence="12">
    <location>
        <begin position="1141"/>
        <end position="1155"/>
    </location>
</feature>
<dbReference type="GO" id="GO:0006438">
    <property type="term" value="P:valyl-tRNA aminoacylation"/>
    <property type="evidence" value="ECO:0007669"/>
    <property type="project" value="InterPro"/>
</dbReference>
<dbReference type="InterPro" id="IPR037525">
    <property type="entry name" value="Velvet_dom"/>
</dbReference>
<dbReference type="SUPFAM" id="SSF50677">
    <property type="entry name" value="ValRS/IleRS/LeuRS editing domain"/>
    <property type="match status" value="1"/>
</dbReference>
<dbReference type="SUPFAM" id="SSF47323">
    <property type="entry name" value="Anticodon-binding domain of a subclass of class I aminoacyl-tRNA synthetases"/>
    <property type="match status" value="1"/>
</dbReference>
<dbReference type="Pfam" id="PF08264">
    <property type="entry name" value="Anticodon_1"/>
    <property type="match status" value="1"/>
</dbReference>
<dbReference type="GO" id="GO:0002161">
    <property type="term" value="F:aminoacyl-tRNA deacylase activity"/>
    <property type="evidence" value="ECO:0007669"/>
    <property type="project" value="InterPro"/>
</dbReference>
<dbReference type="Gene3D" id="3.40.50.620">
    <property type="entry name" value="HUPs"/>
    <property type="match status" value="1"/>
</dbReference>
<dbReference type="InterPro" id="IPR009080">
    <property type="entry name" value="tRNAsynth_Ia_anticodon-bd"/>
</dbReference>
<keyword evidence="4 11" id="KW-0436">Ligase</keyword>
<keyword evidence="6 11" id="KW-0067">ATP-binding</keyword>
<dbReference type="InterPro" id="IPR033705">
    <property type="entry name" value="Anticodon_Ia_Val"/>
</dbReference>
<evidence type="ECO:0000259" key="13">
    <source>
        <dbReference type="PROSITE" id="PS51821"/>
    </source>
</evidence>
<comment type="subcellular location">
    <subcellularLocation>
        <location evidence="1">Cytoplasm</location>
    </subcellularLocation>
</comment>
<evidence type="ECO:0000256" key="2">
    <source>
        <dbReference type="ARBA" id="ARBA00005594"/>
    </source>
</evidence>
<dbReference type="CDD" id="cd00817">
    <property type="entry name" value="ValRS_core"/>
    <property type="match status" value="1"/>
</dbReference>
<dbReference type="EC" id="6.1.1.9" evidence="3"/>
<dbReference type="InterPro" id="IPR002300">
    <property type="entry name" value="aa-tRNA-synth_Ia"/>
</dbReference>
<dbReference type="PANTHER" id="PTHR11946">
    <property type="entry name" value="VALYL-TRNA SYNTHETASES"/>
    <property type="match status" value="1"/>
</dbReference>
<dbReference type="CDD" id="cd07962">
    <property type="entry name" value="Anticodon_Ia_Val"/>
    <property type="match status" value="1"/>
</dbReference>
<accession>A0A9W7XIH4</accession>
<dbReference type="InterPro" id="IPR014729">
    <property type="entry name" value="Rossmann-like_a/b/a_fold"/>
</dbReference>
<evidence type="ECO:0000256" key="9">
    <source>
        <dbReference type="ARBA" id="ARBA00029936"/>
    </source>
</evidence>
<dbReference type="Gene3D" id="2.60.40.3960">
    <property type="entry name" value="Velvet domain"/>
    <property type="match status" value="1"/>
</dbReference>
<evidence type="ECO:0000256" key="1">
    <source>
        <dbReference type="ARBA" id="ARBA00004496"/>
    </source>
</evidence>
<dbReference type="GO" id="GO:0005829">
    <property type="term" value="C:cytosol"/>
    <property type="evidence" value="ECO:0007669"/>
    <property type="project" value="TreeGrafter"/>
</dbReference>
<keyword evidence="15" id="KW-1185">Reference proteome</keyword>
<dbReference type="SUPFAM" id="SSF52374">
    <property type="entry name" value="Nucleotidylyl transferase"/>
    <property type="match status" value="1"/>
</dbReference>
<dbReference type="InterPro" id="IPR038491">
    <property type="entry name" value="Velvet_dom_sf"/>
</dbReference>
<keyword evidence="7 11" id="KW-0648">Protein biosynthesis</keyword>
<reference evidence="14" key="1">
    <citation type="submission" date="2022-07" db="EMBL/GenBank/DDBJ databases">
        <title>Phylogenomic reconstructions and comparative analyses of Kickxellomycotina fungi.</title>
        <authorList>
            <person name="Reynolds N.K."/>
            <person name="Stajich J.E."/>
            <person name="Barry K."/>
            <person name="Grigoriev I.V."/>
            <person name="Crous P."/>
            <person name="Smith M.E."/>
        </authorList>
    </citation>
    <scope>NUCLEOTIDE SEQUENCE</scope>
    <source>
        <strain evidence="14">NBRC 105413</strain>
    </source>
</reference>
<dbReference type="PRINTS" id="PR00986">
    <property type="entry name" value="TRNASYNTHVAL"/>
</dbReference>
<dbReference type="Gene3D" id="3.90.740.10">
    <property type="entry name" value="Valyl/Leucyl/Isoleucyl-tRNA synthetase, editing domain"/>
    <property type="match status" value="1"/>
</dbReference>
<dbReference type="InterPro" id="IPR013155">
    <property type="entry name" value="M/V/L/I-tRNA-synth_anticd-bd"/>
</dbReference>
<dbReference type="Proteomes" id="UP001145021">
    <property type="component" value="Unassembled WGS sequence"/>
</dbReference>
<dbReference type="PROSITE" id="PS00178">
    <property type="entry name" value="AA_TRNA_LIGASE_I"/>
    <property type="match status" value="1"/>
</dbReference>
<dbReference type="EMBL" id="JANBOH010000241">
    <property type="protein sequence ID" value="KAJ1643569.1"/>
    <property type="molecule type" value="Genomic_DNA"/>
</dbReference>
<name>A0A9W7XIH4_9FUNG</name>
<protein>
    <recommendedName>
        <fullName evidence="3">valine--tRNA ligase</fullName>
        <ecNumber evidence="3">6.1.1.9</ecNumber>
    </recommendedName>
    <alternativeName>
        <fullName evidence="9">Valyl-tRNA synthetase</fullName>
    </alternativeName>
</protein>
<evidence type="ECO:0000256" key="11">
    <source>
        <dbReference type="RuleBase" id="RU363035"/>
    </source>
</evidence>
<keyword evidence="5 11" id="KW-0547">Nucleotide-binding</keyword>
<proteinExistence type="inferred from homology"/>
<dbReference type="FunFam" id="3.40.50.620:FF:000020">
    <property type="entry name" value="Valine--tRNA ligase, mitochondrial"/>
    <property type="match status" value="1"/>
</dbReference>
<evidence type="ECO:0000256" key="3">
    <source>
        <dbReference type="ARBA" id="ARBA00013169"/>
    </source>
</evidence>
<evidence type="ECO:0000256" key="10">
    <source>
        <dbReference type="ARBA" id="ARBA00047552"/>
    </source>
</evidence>
<dbReference type="InterPro" id="IPR001412">
    <property type="entry name" value="aa-tRNA-synth_I_CS"/>
</dbReference>
<gene>
    <name evidence="14" type="ORF">LPJ64_004670</name>
</gene>
<evidence type="ECO:0000256" key="7">
    <source>
        <dbReference type="ARBA" id="ARBA00022917"/>
    </source>
</evidence>
<evidence type="ECO:0000256" key="8">
    <source>
        <dbReference type="ARBA" id="ARBA00023146"/>
    </source>
</evidence>
<evidence type="ECO:0000256" key="6">
    <source>
        <dbReference type="ARBA" id="ARBA00022840"/>
    </source>
</evidence>
<dbReference type="FunFam" id="3.40.50.620:FF:000457">
    <property type="entry name" value="Predicted protein"/>
    <property type="match status" value="1"/>
</dbReference>
<evidence type="ECO:0000313" key="14">
    <source>
        <dbReference type="EMBL" id="KAJ1643569.1"/>
    </source>
</evidence>
<keyword evidence="8 11" id="KW-0030">Aminoacyl-tRNA synthetase</keyword>
<feature type="domain" description="Velvet" evidence="13">
    <location>
        <begin position="922"/>
        <end position="1122"/>
    </location>
</feature>
<evidence type="ECO:0000313" key="15">
    <source>
        <dbReference type="Proteomes" id="UP001145021"/>
    </source>
</evidence>
<comment type="caution">
    <text evidence="14">The sequence shown here is derived from an EMBL/GenBank/DDBJ whole genome shotgun (WGS) entry which is preliminary data.</text>
</comment>
<dbReference type="AlphaFoldDB" id="A0A9W7XIH4"/>
<sequence length="1167" mass="132477">MIGQSFLLLTKQQPKARVSFVISPFARRYATTPPPVHKFEKYKPETVESDWYEWWQKKGLFKPNKASDQKDQQMFSMLLPPPNVTGVLHIGHALTLTIQDSIARWNRMQGRTVNWVPGTDHAGISMQSVVEKKLLREIGQSRHDLGREKFVDKVWEWKKEHGETIKMQTCKMGVSVDWDQEYFTMDEDHSKVVRDCFIKLFDNGIVYRDTKMVNWSCALQSVISDIEITPAHDGNDYACAQRHNLPVIPVFNPDGTVISQPSFAGYSGLSRWDARRKVIRDISKSNAYIGKRDAEASVINRCSRSGDIIEPMLKPQWYVRCSDMARRADEMVQTGEIGLVPKRQRAIWHNWLAGIQDWCVSRQLWWGHRIPVYRISWTDNRRQDIWVAAESAQQARVKALGSLGLELSEASEISAVTQDEDVLDTWFSSGLLPLTVFGQSDARALSSVLETGQDILFFWVARMAMLCTHFADKPPFSTVLLHPMVRDSQGRKMSKSLGNIIDPMDVIQGAELSKLQKTLERGYLSSKELSQSTKELKRLYPRGFQQFGADALRLTLILYTQQTQQINMSLDNVKASYHFCNKLWNTFRFTHMHAQKLGVEIRDSWSDGISEQLSVFDQAFLSKLSRMLDSYHQAMGAYRLAVAAETVRDFVQKGLCDTYIEICKLALFGNKGATRQDPAVCIEILLHTLDIVLRALHPFMPFLSEELWQQQRQQQQQNKHAPKQTEGHDYDVLKTNRVLSIMESVWEQAYMGDIVKHNAQAEAENEMVLGIVSGIRSLRQQYGKQLATIDEAGKHVFLVLVSEPPLVAGKISNSVDDFAHWHGECIRLLTKEYRICINSEQQALSTEDCSNHSVVSVVVSPQVRVVAKLDVSKTGLSDSQVDTATIERLKAELESVYRVVKSEGYQSKAPQSVKQADSRQHGRVHKYVLEMAQHPIRARMCGFGEKDRRPLDPPPVVRLRVRDNNGEFMQSEDVDIWKFVVSATLWAPQSDNDRSIVINPNTLPGPVPMYQSSSSVMSLSEPVKVRNLVGTTVSNAYLLKDENDELNIFFIFHDLSVRTEGQFRLKFQFTVIPSEEAPHAFVESVAWSNVFEVYSAKTFPGMTDSTELSRAFAAQGIKITIRKNSRGRSYPARMAGHPDDDAYAEDDDLDNDLDMDYSAAGGAQGIQ</sequence>
<dbReference type="PROSITE" id="PS51821">
    <property type="entry name" value="VELVET"/>
    <property type="match status" value="1"/>
</dbReference>
<dbReference type="InterPro" id="IPR002303">
    <property type="entry name" value="Valyl-tRNA_ligase"/>
</dbReference>
<organism evidence="14 15">
    <name type="scientific">Coemansia asiatica</name>
    <dbReference type="NCBI Taxonomy" id="1052880"/>
    <lineage>
        <taxon>Eukaryota</taxon>
        <taxon>Fungi</taxon>
        <taxon>Fungi incertae sedis</taxon>
        <taxon>Zoopagomycota</taxon>
        <taxon>Kickxellomycotina</taxon>
        <taxon>Kickxellomycetes</taxon>
        <taxon>Kickxellales</taxon>
        <taxon>Kickxellaceae</taxon>
        <taxon>Coemansia</taxon>
    </lineage>
</organism>
<dbReference type="PANTHER" id="PTHR11946:SF109">
    <property type="entry name" value="VALINE--TRNA LIGASE"/>
    <property type="match status" value="1"/>
</dbReference>
<feature type="region of interest" description="Disordered" evidence="12">
    <location>
        <begin position="1128"/>
        <end position="1167"/>
    </location>
</feature>
<comment type="catalytic activity">
    <reaction evidence="10">
        <text>tRNA(Val) + L-valine + ATP = L-valyl-tRNA(Val) + AMP + diphosphate</text>
        <dbReference type="Rhea" id="RHEA:10704"/>
        <dbReference type="Rhea" id="RHEA-COMP:9672"/>
        <dbReference type="Rhea" id="RHEA-COMP:9708"/>
        <dbReference type="ChEBI" id="CHEBI:30616"/>
        <dbReference type="ChEBI" id="CHEBI:33019"/>
        <dbReference type="ChEBI" id="CHEBI:57762"/>
        <dbReference type="ChEBI" id="CHEBI:78442"/>
        <dbReference type="ChEBI" id="CHEBI:78537"/>
        <dbReference type="ChEBI" id="CHEBI:456215"/>
        <dbReference type="EC" id="6.1.1.9"/>
    </reaction>
</comment>